<reference evidence="2" key="1">
    <citation type="journal article" date="2023" name="Insect Mol. Biol.">
        <title>Genome sequencing provides insights into the evolution of gene families encoding plant cell wall-degrading enzymes in longhorned beetles.</title>
        <authorList>
            <person name="Shin N.R."/>
            <person name="Okamura Y."/>
            <person name="Kirsch R."/>
            <person name="Pauchet Y."/>
        </authorList>
    </citation>
    <scope>NUCLEOTIDE SEQUENCE</scope>
    <source>
        <strain evidence="2">AMC_N1</strain>
    </source>
</reference>
<evidence type="ECO:0000313" key="3">
    <source>
        <dbReference type="Proteomes" id="UP001162162"/>
    </source>
</evidence>
<feature type="region of interest" description="Disordered" evidence="1">
    <location>
        <begin position="38"/>
        <end position="74"/>
    </location>
</feature>
<gene>
    <name evidence="2" type="ORF">NQ318_020976</name>
</gene>
<organism evidence="2 3">
    <name type="scientific">Aromia moschata</name>
    <dbReference type="NCBI Taxonomy" id="1265417"/>
    <lineage>
        <taxon>Eukaryota</taxon>
        <taxon>Metazoa</taxon>
        <taxon>Ecdysozoa</taxon>
        <taxon>Arthropoda</taxon>
        <taxon>Hexapoda</taxon>
        <taxon>Insecta</taxon>
        <taxon>Pterygota</taxon>
        <taxon>Neoptera</taxon>
        <taxon>Endopterygota</taxon>
        <taxon>Coleoptera</taxon>
        <taxon>Polyphaga</taxon>
        <taxon>Cucujiformia</taxon>
        <taxon>Chrysomeloidea</taxon>
        <taxon>Cerambycidae</taxon>
        <taxon>Cerambycinae</taxon>
        <taxon>Callichromatini</taxon>
        <taxon>Aromia</taxon>
    </lineage>
</organism>
<comment type="caution">
    <text evidence="2">The sequence shown here is derived from an EMBL/GenBank/DDBJ whole genome shotgun (WGS) entry which is preliminary data.</text>
</comment>
<keyword evidence="3" id="KW-1185">Reference proteome</keyword>
<dbReference type="EMBL" id="JAPWTK010000065">
    <property type="protein sequence ID" value="KAJ8952661.1"/>
    <property type="molecule type" value="Genomic_DNA"/>
</dbReference>
<name>A0AAV8YM73_9CUCU</name>
<dbReference type="AlphaFoldDB" id="A0AAV8YM73"/>
<dbReference type="Proteomes" id="UP001162162">
    <property type="component" value="Unassembled WGS sequence"/>
</dbReference>
<accession>A0AAV8YM73</accession>
<evidence type="ECO:0000313" key="2">
    <source>
        <dbReference type="EMBL" id="KAJ8952661.1"/>
    </source>
</evidence>
<protein>
    <submittedName>
        <fullName evidence="2">Uncharacterized protein</fullName>
    </submittedName>
</protein>
<proteinExistence type="predicted"/>
<sequence>MSQFKFWNDINTVLTMEGPVKGPVPRWQRKKKEVTKVIINEVKTPSKTPLKKSKTPTPNKGAKTPSGDRFIPSRSTSNFDLAHYKLTQDENNKSDSPTHQELQRVMAENLHGADINNQRILSYKNKAPSAPEGFQNPMRVIYTQTKTPCFSKKVVVVIFHKHQIEF</sequence>
<evidence type="ECO:0000256" key="1">
    <source>
        <dbReference type="SAM" id="MobiDB-lite"/>
    </source>
</evidence>